<name>A0A8T0BNF1_SILME</name>
<sequence length="101" mass="11581">MKDLWLILNTWLRQARTEQTPFRDVCVAAVFRLLGMPREVQLSVIYATHDLAPSNPEAALKTLESWRKNSTQRVSPAVIKCITQISFLCHQTKSQNSKKLL</sequence>
<dbReference type="Pfam" id="PF25817">
    <property type="entry name" value="ICE1_C"/>
    <property type="match status" value="1"/>
</dbReference>
<reference evidence="2" key="1">
    <citation type="submission" date="2020-08" db="EMBL/GenBank/DDBJ databases">
        <title>Chromosome-level assembly of Southern catfish (Silurus meridionalis) provides insights into visual adaptation to the nocturnal and benthic lifestyles.</title>
        <authorList>
            <person name="Zhang Y."/>
            <person name="Wang D."/>
            <person name="Peng Z."/>
        </authorList>
    </citation>
    <scope>NUCLEOTIDE SEQUENCE</scope>
    <source>
        <strain evidence="2">SWU-2019-XX</strain>
        <tissue evidence="2">Muscle</tissue>
    </source>
</reference>
<organism evidence="2 3">
    <name type="scientific">Silurus meridionalis</name>
    <name type="common">Southern catfish</name>
    <name type="synonym">Silurus soldatovi meridionalis</name>
    <dbReference type="NCBI Taxonomy" id="175797"/>
    <lineage>
        <taxon>Eukaryota</taxon>
        <taxon>Metazoa</taxon>
        <taxon>Chordata</taxon>
        <taxon>Craniata</taxon>
        <taxon>Vertebrata</taxon>
        <taxon>Euteleostomi</taxon>
        <taxon>Actinopterygii</taxon>
        <taxon>Neopterygii</taxon>
        <taxon>Teleostei</taxon>
        <taxon>Ostariophysi</taxon>
        <taxon>Siluriformes</taxon>
        <taxon>Siluridae</taxon>
        <taxon>Silurus</taxon>
    </lineage>
</organism>
<accession>A0A8T0BNF1</accession>
<proteinExistence type="predicted"/>
<dbReference type="AlphaFoldDB" id="A0A8T0BNF1"/>
<evidence type="ECO:0000313" key="2">
    <source>
        <dbReference type="EMBL" id="KAF7707813.1"/>
    </source>
</evidence>
<comment type="caution">
    <text evidence="2">The sequence shown here is derived from an EMBL/GenBank/DDBJ whole genome shotgun (WGS) entry which is preliminary data.</text>
</comment>
<keyword evidence="3" id="KW-1185">Reference proteome</keyword>
<dbReference type="InterPro" id="IPR057881">
    <property type="entry name" value="ICE1_C"/>
</dbReference>
<dbReference type="Proteomes" id="UP000606274">
    <property type="component" value="Unassembled WGS sequence"/>
</dbReference>
<dbReference type="EMBL" id="JABFDY010000004">
    <property type="protein sequence ID" value="KAF7707813.1"/>
    <property type="molecule type" value="Genomic_DNA"/>
</dbReference>
<evidence type="ECO:0000259" key="1">
    <source>
        <dbReference type="Pfam" id="PF25817"/>
    </source>
</evidence>
<feature type="domain" description="Little elongation complex subunit 1 C-terminal" evidence="1">
    <location>
        <begin position="35"/>
        <end position="85"/>
    </location>
</feature>
<evidence type="ECO:0000313" key="3">
    <source>
        <dbReference type="Proteomes" id="UP000606274"/>
    </source>
</evidence>
<gene>
    <name evidence="2" type="ORF">HF521_016870</name>
</gene>
<protein>
    <recommendedName>
        <fullName evidence="1">Little elongation complex subunit 1 C-terminal domain-containing protein</fullName>
    </recommendedName>
</protein>